<dbReference type="InterPro" id="IPR001757">
    <property type="entry name" value="P_typ_ATPase"/>
</dbReference>
<dbReference type="PANTHER" id="PTHR43520">
    <property type="entry name" value="ATP7, ISOFORM B"/>
    <property type="match status" value="1"/>
</dbReference>
<feature type="transmembrane region" description="Helical" evidence="12">
    <location>
        <begin position="98"/>
        <end position="121"/>
    </location>
</feature>
<dbReference type="AlphaFoldDB" id="A0A2X0R668"/>
<dbReference type="NCBIfam" id="TIGR01494">
    <property type="entry name" value="ATPase_P-type"/>
    <property type="match status" value="2"/>
</dbReference>
<dbReference type="Gene3D" id="3.30.70.100">
    <property type="match status" value="1"/>
</dbReference>
<dbReference type="SFLD" id="SFLDG00002">
    <property type="entry name" value="C1.7:_P-type_atpase_like"/>
    <property type="match status" value="1"/>
</dbReference>
<dbReference type="GO" id="GO:0012505">
    <property type="term" value="C:endomembrane system"/>
    <property type="evidence" value="ECO:0007669"/>
    <property type="project" value="UniProtKB-SubCell"/>
</dbReference>
<dbReference type="PROSITE" id="PS01047">
    <property type="entry name" value="HMA_1"/>
    <property type="match status" value="1"/>
</dbReference>
<dbReference type="PROSITE" id="PS00154">
    <property type="entry name" value="ATPASE_E1_E2"/>
    <property type="match status" value="1"/>
</dbReference>
<keyword evidence="5 12" id="KW-0547">Nucleotide-binding</keyword>
<dbReference type="InterPro" id="IPR036412">
    <property type="entry name" value="HAD-like_sf"/>
</dbReference>
<protein>
    <recommendedName>
        <fullName evidence="10">P-type Cu(2+) transporter</fullName>
        <ecNumber evidence="10">7.2.2.9</ecNumber>
    </recommendedName>
</protein>
<dbReference type="Pfam" id="PF00403">
    <property type="entry name" value="HMA"/>
    <property type="match status" value="1"/>
</dbReference>
<feature type="domain" description="HMA" evidence="13">
    <location>
        <begin position="10"/>
        <end position="75"/>
    </location>
</feature>
<keyword evidence="4 12" id="KW-0479">Metal-binding</keyword>
<dbReference type="InterPro" id="IPR023299">
    <property type="entry name" value="ATPase_P-typ_cyto_dom_N"/>
</dbReference>
<keyword evidence="8 12" id="KW-1133">Transmembrane helix</keyword>
<dbReference type="InterPro" id="IPR006121">
    <property type="entry name" value="HMA_dom"/>
</dbReference>
<evidence type="ECO:0000256" key="2">
    <source>
        <dbReference type="ARBA" id="ARBA00006024"/>
    </source>
</evidence>
<proteinExistence type="inferred from homology"/>
<evidence type="ECO:0000256" key="6">
    <source>
        <dbReference type="ARBA" id="ARBA00022840"/>
    </source>
</evidence>
<dbReference type="InterPro" id="IPR023214">
    <property type="entry name" value="HAD_sf"/>
</dbReference>
<dbReference type="EMBL" id="LS423452">
    <property type="protein sequence ID" value="SPS05442.1"/>
    <property type="molecule type" value="Genomic_DNA"/>
</dbReference>
<evidence type="ECO:0000256" key="4">
    <source>
        <dbReference type="ARBA" id="ARBA00022723"/>
    </source>
</evidence>
<dbReference type="GO" id="GO:0055070">
    <property type="term" value="P:copper ion homeostasis"/>
    <property type="evidence" value="ECO:0007669"/>
    <property type="project" value="TreeGrafter"/>
</dbReference>
<dbReference type="CDD" id="cd00371">
    <property type="entry name" value="HMA"/>
    <property type="match status" value="1"/>
</dbReference>
<keyword evidence="7" id="KW-1278">Translocase</keyword>
<keyword evidence="14" id="KW-0378">Hydrolase</keyword>
<dbReference type="EC" id="7.2.2.9" evidence="10"/>
<dbReference type="SUPFAM" id="SSF81665">
    <property type="entry name" value="Calcium ATPase, transmembrane domain M"/>
    <property type="match status" value="1"/>
</dbReference>
<dbReference type="SFLD" id="SFLDS00003">
    <property type="entry name" value="Haloacid_Dehalogenase"/>
    <property type="match status" value="1"/>
</dbReference>
<dbReference type="InterPro" id="IPR059000">
    <property type="entry name" value="ATPase_P-type_domA"/>
</dbReference>
<dbReference type="CDD" id="cd02094">
    <property type="entry name" value="P-type_ATPase_Cu-like"/>
    <property type="match status" value="1"/>
</dbReference>
<dbReference type="FunFam" id="3.30.70.100:FF:000005">
    <property type="entry name" value="Copper-exporting P-type ATPase A"/>
    <property type="match status" value="1"/>
</dbReference>
<dbReference type="PRINTS" id="PR00119">
    <property type="entry name" value="CATATPASE"/>
</dbReference>
<evidence type="ECO:0000256" key="10">
    <source>
        <dbReference type="ARBA" id="ARBA00038904"/>
    </source>
</evidence>
<dbReference type="InterPro" id="IPR027256">
    <property type="entry name" value="P-typ_ATPase_IB"/>
</dbReference>
<dbReference type="NCBIfam" id="TIGR01525">
    <property type="entry name" value="ATPase-IB_hvy"/>
    <property type="match status" value="1"/>
</dbReference>
<accession>A0A2X0R668</accession>
<evidence type="ECO:0000256" key="12">
    <source>
        <dbReference type="RuleBase" id="RU362081"/>
    </source>
</evidence>
<reference evidence="14" key="1">
    <citation type="submission" date="2018-05" db="EMBL/GenBank/DDBJ databases">
        <authorList>
            <person name="Lanie J.A."/>
            <person name="Ng W.-L."/>
            <person name="Kazmierczak K.M."/>
            <person name="Andrzejewski T.M."/>
            <person name="Davidsen T.M."/>
            <person name="Wayne K.J."/>
            <person name="Tettelin H."/>
            <person name="Glass J.I."/>
            <person name="Rusch D."/>
            <person name="Podicherti R."/>
            <person name="Tsui H.-C.T."/>
            <person name="Winkler M.E."/>
        </authorList>
    </citation>
    <scope>NUCLEOTIDE SEQUENCE</scope>
    <source>
        <strain evidence="14">KNB</strain>
    </source>
</reference>
<dbReference type="GO" id="GO:0005524">
    <property type="term" value="F:ATP binding"/>
    <property type="evidence" value="ECO:0007669"/>
    <property type="project" value="UniProtKB-UniRule"/>
</dbReference>
<feature type="transmembrane region" description="Helical" evidence="12">
    <location>
        <begin position="127"/>
        <end position="146"/>
    </location>
</feature>
<feature type="transmembrane region" description="Helical" evidence="12">
    <location>
        <begin position="701"/>
        <end position="721"/>
    </location>
</feature>
<dbReference type="Pfam" id="PF00122">
    <property type="entry name" value="E1-E2_ATPase"/>
    <property type="match status" value="1"/>
</dbReference>
<feature type="transmembrane region" description="Helical" evidence="12">
    <location>
        <begin position="363"/>
        <end position="382"/>
    </location>
</feature>
<name>A0A2X0R668_9PROT</name>
<gene>
    <name evidence="14" type="primary">copA</name>
    <name evidence="14" type="ORF">NITFAB_1032</name>
</gene>
<comment type="catalytic activity">
    <reaction evidence="11">
        <text>Cu(2+)(in) + ATP + H2O = Cu(2+)(out) + ADP + phosphate + H(+)</text>
        <dbReference type="Rhea" id="RHEA:10376"/>
        <dbReference type="ChEBI" id="CHEBI:15377"/>
        <dbReference type="ChEBI" id="CHEBI:15378"/>
        <dbReference type="ChEBI" id="CHEBI:29036"/>
        <dbReference type="ChEBI" id="CHEBI:30616"/>
        <dbReference type="ChEBI" id="CHEBI:43474"/>
        <dbReference type="ChEBI" id="CHEBI:456216"/>
        <dbReference type="EC" id="7.2.2.9"/>
    </reaction>
</comment>
<dbReference type="SUPFAM" id="SSF55008">
    <property type="entry name" value="HMA, heavy metal-associated domain"/>
    <property type="match status" value="1"/>
</dbReference>
<dbReference type="InterPro" id="IPR018303">
    <property type="entry name" value="ATPase_P-typ_P_site"/>
</dbReference>
<dbReference type="SUPFAM" id="SSF81653">
    <property type="entry name" value="Calcium ATPase, transduction domain A"/>
    <property type="match status" value="1"/>
</dbReference>
<feature type="transmembrane region" description="Helical" evidence="12">
    <location>
        <begin position="334"/>
        <end position="357"/>
    </location>
</feature>
<dbReference type="PRINTS" id="PR00943">
    <property type="entry name" value="CUATPASE"/>
</dbReference>
<dbReference type="InterPro" id="IPR008250">
    <property type="entry name" value="ATPase_P-typ_transduc_dom_A_sf"/>
</dbReference>
<feature type="transmembrane region" description="Helical" evidence="12">
    <location>
        <begin position="678"/>
        <end position="695"/>
    </location>
</feature>
<evidence type="ECO:0000256" key="1">
    <source>
        <dbReference type="ARBA" id="ARBA00004127"/>
    </source>
</evidence>
<dbReference type="PROSITE" id="PS01229">
    <property type="entry name" value="COF_2"/>
    <property type="match status" value="1"/>
</dbReference>
<dbReference type="Pfam" id="PF00702">
    <property type="entry name" value="Hydrolase"/>
    <property type="match status" value="1"/>
</dbReference>
<feature type="transmembrane region" description="Helical" evidence="12">
    <location>
        <begin position="182"/>
        <end position="200"/>
    </location>
</feature>
<evidence type="ECO:0000256" key="9">
    <source>
        <dbReference type="ARBA" id="ARBA00023136"/>
    </source>
</evidence>
<evidence type="ECO:0000259" key="13">
    <source>
        <dbReference type="PROSITE" id="PS50846"/>
    </source>
</evidence>
<evidence type="ECO:0000256" key="8">
    <source>
        <dbReference type="ARBA" id="ARBA00022989"/>
    </source>
</evidence>
<feature type="transmembrane region" description="Helical" evidence="12">
    <location>
        <begin position="158"/>
        <end position="176"/>
    </location>
</feature>
<dbReference type="InterPro" id="IPR017969">
    <property type="entry name" value="Heavy-metal-associated_CS"/>
</dbReference>
<dbReference type="FunFam" id="2.70.150.10:FF:000002">
    <property type="entry name" value="Copper-transporting ATPase 1, putative"/>
    <property type="match status" value="1"/>
</dbReference>
<evidence type="ECO:0000256" key="11">
    <source>
        <dbReference type="ARBA" id="ARBA00047424"/>
    </source>
</evidence>
<dbReference type="NCBIfam" id="TIGR01511">
    <property type="entry name" value="ATPase-IB1_Cu"/>
    <property type="match status" value="1"/>
</dbReference>
<dbReference type="PROSITE" id="PS50846">
    <property type="entry name" value="HMA_2"/>
    <property type="match status" value="1"/>
</dbReference>
<dbReference type="SUPFAM" id="SSF56784">
    <property type="entry name" value="HAD-like"/>
    <property type="match status" value="1"/>
</dbReference>
<dbReference type="GO" id="GO:0043682">
    <property type="term" value="F:P-type divalent copper transporter activity"/>
    <property type="evidence" value="ECO:0007669"/>
    <property type="project" value="UniProtKB-EC"/>
</dbReference>
<evidence type="ECO:0000256" key="7">
    <source>
        <dbReference type="ARBA" id="ARBA00022967"/>
    </source>
</evidence>
<dbReference type="InterPro" id="IPR023298">
    <property type="entry name" value="ATPase_P-typ_TM_dom_sf"/>
</dbReference>
<organism evidence="14">
    <name type="scientific">Candidatus Nitrotoga fabula</name>
    <dbReference type="NCBI Taxonomy" id="2182327"/>
    <lineage>
        <taxon>Bacteria</taxon>
        <taxon>Pseudomonadati</taxon>
        <taxon>Pseudomonadota</taxon>
        <taxon>Betaproteobacteria</taxon>
        <taxon>Nitrosomonadales</taxon>
        <taxon>Gallionellaceae</taxon>
        <taxon>Candidatus Nitrotoga</taxon>
    </lineage>
</organism>
<keyword evidence="9 12" id="KW-0472">Membrane</keyword>
<keyword evidence="6 12" id="KW-0067">ATP-binding</keyword>
<dbReference type="SFLD" id="SFLDF00027">
    <property type="entry name" value="p-type_atpase"/>
    <property type="match status" value="1"/>
</dbReference>
<evidence type="ECO:0000256" key="3">
    <source>
        <dbReference type="ARBA" id="ARBA00022692"/>
    </source>
</evidence>
<dbReference type="Gene3D" id="3.40.50.1000">
    <property type="entry name" value="HAD superfamily/HAD-like"/>
    <property type="match status" value="1"/>
</dbReference>
<dbReference type="Gene3D" id="2.70.150.10">
    <property type="entry name" value="Calcium-transporting ATPase, cytoplasmic transduction domain A"/>
    <property type="match status" value="1"/>
</dbReference>
<dbReference type="GO" id="GO:0005886">
    <property type="term" value="C:plasma membrane"/>
    <property type="evidence" value="ECO:0007669"/>
    <property type="project" value="UniProtKB-SubCell"/>
</dbReference>
<comment type="similarity">
    <text evidence="2 12">Belongs to the cation transport ATPase (P-type) (TC 3.A.3) family. Type IB subfamily.</text>
</comment>
<dbReference type="PANTHER" id="PTHR43520:SF8">
    <property type="entry name" value="P-TYPE CU(+) TRANSPORTER"/>
    <property type="match status" value="1"/>
</dbReference>
<keyword evidence="3 12" id="KW-0812">Transmembrane</keyword>
<evidence type="ECO:0000313" key="14">
    <source>
        <dbReference type="EMBL" id="SPS05442.1"/>
    </source>
</evidence>
<dbReference type="InterPro" id="IPR036163">
    <property type="entry name" value="HMA_dom_sf"/>
</dbReference>
<comment type="subcellular location">
    <subcellularLocation>
        <location evidence="12">Cell membrane</location>
    </subcellularLocation>
    <subcellularLocation>
        <location evidence="1">Endomembrane system</location>
        <topology evidence="1">Multi-pass membrane protein</topology>
    </subcellularLocation>
</comment>
<dbReference type="GO" id="GO:0016887">
    <property type="term" value="F:ATP hydrolysis activity"/>
    <property type="evidence" value="ECO:0007669"/>
    <property type="project" value="InterPro"/>
</dbReference>
<dbReference type="InterPro" id="IPR044492">
    <property type="entry name" value="P_typ_ATPase_HD_dom"/>
</dbReference>
<keyword evidence="12" id="KW-1003">Cell membrane</keyword>
<evidence type="ECO:0000256" key="5">
    <source>
        <dbReference type="ARBA" id="ARBA00022741"/>
    </source>
</evidence>
<sequence>MKDAEKSSVHTTNLAVSGMNCASCVMRVENALKKVAGVRSATVNLATEQAHVCFSDETSVAELQRAVTAAGYAVTVLDSRSSRLPDVGTRFMGWKVGVAGMLSVPLLLPMILGLGGIHWMLPGNLQWVLATPVQFWLGAGFYKSGWKALANRSGNMDLLVSIGTTSAYALSIYLLMKGAEHLYFEASSAVITLVLLGKWLEGRSKRKTTEAIRALQALKPETARVKREEGETNVLLEQVMPGDLVVIRPGERIPVDAEVMEGSSHVDEALITGESKPVRKEPGFKVTGGAVNLDGRMLVRVIAVGAESTLSRIIRLVEDAQTEKPEIQRLVDRVSAVFVPVVILLSLVTLIAWVVYAGNWEQAILNAVAVLVIACPCALGLATPTAIMAGTGIAARYGILIKDASALEHACKVDTVVFDKTGTLTEGRPVLTDASGYGISSLELMQIAAALEAGSIHPLARAVREHVSTLGIGVPRTDDHQDFPGKGLRATVNGKVAYLGNARWMKDLGVQLHPLWQSGQQLEAEAKTVSWLAIEENNEKKLLGLLAFGDVLKSSSARAVSRLQDMGIRTVLLTGDNHVSAEVIAKGLGMSGVFAEQTPQTKANVISELRQGKQVIAMVGDGINDAPALALADVSFAMSSGTDVAMHTADITLMRADPGLVADTIVISRRTYRKIRQNLFWAFIYNLIGIPLAAFGLLNPVIAGSAMAMSSVCVVTNALALRRWRPSSIQEG</sequence>
<dbReference type="Gene3D" id="3.40.1110.10">
    <property type="entry name" value="Calcium-transporting ATPase, cytoplasmic domain N"/>
    <property type="match status" value="1"/>
</dbReference>
<dbReference type="GO" id="GO:0005507">
    <property type="term" value="F:copper ion binding"/>
    <property type="evidence" value="ECO:0007669"/>
    <property type="project" value="TreeGrafter"/>
</dbReference>